<gene>
    <name evidence="1" type="ORF">GCM10017653_11020</name>
</gene>
<evidence type="ECO:0000313" key="2">
    <source>
        <dbReference type="Proteomes" id="UP001143330"/>
    </source>
</evidence>
<organism evidence="1 2">
    <name type="scientific">Ancylobacter defluvii</name>
    <dbReference type="NCBI Taxonomy" id="1282440"/>
    <lineage>
        <taxon>Bacteria</taxon>
        <taxon>Pseudomonadati</taxon>
        <taxon>Pseudomonadota</taxon>
        <taxon>Alphaproteobacteria</taxon>
        <taxon>Hyphomicrobiales</taxon>
        <taxon>Xanthobacteraceae</taxon>
        <taxon>Ancylobacter</taxon>
    </lineage>
</organism>
<sequence length="91" mass="9627">MALKLTEGQALDGVSAADMPEGLGDGQILLADRACDSDRLRQSLSDRGAFANVRPIKGRKRTLASATSVPSGFFEKNMKSSRTILNSSPSS</sequence>
<reference evidence="1" key="2">
    <citation type="submission" date="2023-01" db="EMBL/GenBank/DDBJ databases">
        <authorList>
            <person name="Sun Q."/>
            <person name="Evtushenko L."/>
        </authorList>
    </citation>
    <scope>NUCLEOTIDE SEQUENCE</scope>
    <source>
        <strain evidence="1">VKM B-2789</strain>
    </source>
</reference>
<evidence type="ECO:0000313" key="1">
    <source>
        <dbReference type="EMBL" id="GLK83033.1"/>
    </source>
</evidence>
<name>A0A9W6JX53_9HYPH</name>
<dbReference type="Proteomes" id="UP001143330">
    <property type="component" value="Unassembled WGS sequence"/>
</dbReference>
<dbReference type="AlphaFoldDB" id="A0A9W6JX53"/>
<reference evidence="1" key="1">
    <citation type="journal article" date="2014" name="Int. J. Syst. Evol. Microbiol.">
        <title>Complete genome sequence of Corynebacterium casei LMG S-19264T (=DSM 44701T), isolated from a smear-ripened cheese.</title>
        <authorList>
            <consortium name="US DOE Joint Genome Institute (JGI-PGF)"/>
            <person name="Walter F."/>
            <person name="Albersmeier A."/>
            <person name="Kalinowski J."/>
            <person name="Ruckert C."/>
        </authorList>
    </citation>
    <scope>NUCLEOTIDE SEQUENCE</scope>
    <source>
        <strain evidence="1">VKM B-2789</strain>
    </source>
</reference>
<comment type="caution">
    <text evidence="1">The sequence shown here is derived from an EMBL/GenBank/DDBJ whole genome shotgun (WGS) entry which is preliminary data.</text>
</comment>
<dbReference type="EMBL" id="BSFM01000005">
    <property type="protein sequence ID" value="GLK83033.1"/>
    <property type="molecule type" value="Genomic_DNA"/>
</dbReference>
<protein>
    <submittedName>
        <fullName evidence="1">Uncharacterized protein</fullName>
    </submittedName>
</protein>
<proteinExistence type="predicted"/>
<accession>A0A9W6JX53</accession>
<keyword evidence="2" id="KW-1185">Reference proteome</keyword>